<proteinExistence type="inferred from homology"/>
<dbReference type="PANTHER" id="PTHR42988">
    <property type="entry name" value="PHOSPHOHYDROLASE"/>
    <property type="match status" value="1"/>
</dbReference>
<organism evidence="6 7">
    <name type="scientific">Aeromonas veronii</name>
    <dbReference type="NCBI Taxonomy" id="654"/>
    <lineage>
        <taxon>Bacteria</taxon>
        <taxon>Pseudomonadati</taxon>
        <taxon>Pseudomonadota</taxon>
        <taxon>Gammaproteobacteria</taxon>
        <taxon>Aeromonadales</taxon>
        <taxon>Aeromonadaceae</taxon>
        <taxon>Aeromonas</taxon>
    </lineage>
</organism>
<dbReference type="Proteomes" id="UP000323129">
    <property type="component" value="Unassembled WGS sequence"/>
</dbReference>
<feature type="domain" description="Calcineurin-like phosphoesterase" evidence="5">
    <location>
        <begin position="4"/>
        <end position="235"/>
    </location>
</feature>
<keyword evidence="3" id="KW-0408">Iron</keyword>
<sequence length="391" mass="44662">MSKIRLLVISDLHTTINNNFSDDSRLNFSDGKSEFGDGIINFLKSLDLEFDAILCAGDITNKACKQSFSAGWDYVNSIQKSLNIPRLFTVPGNHDHNSRVGDDYSPIHNLQFYKPSFPLSSHEKNTHFWAWNWCHLEEDKYNVVLLNSSAYHGYGDEFKHGRVALEVVDQIKEHMSHNNTREKIFNILLCHHHPEKMEYIDHDYDTEQMEGGKYLIDKLQDIDKGPWLIIHGHKHFANLSYASSNNNCPAIVLSAGSLSAKLYPSIKDRTSNQLYIIEVDINKTDLEGKLFGTVLTYEWDMVSGWKPSRSEHLPARGGFGCADTPKSLAQQIIKKFDEKENIKFIDSNDITEIQSKIDNLPPIDFRRLVQKLEEAGFSLSIDQNKIIEVGK</sequence>
<dbReference type="SUPFAM" id="SSF56300">
    <property type="entry name" value="Metallo-dependent phosphatases"/>
    <property type="match status" value="1"/>
</dbReference>
<evidence type="ECO:0000259" key="5">
    <source>
        <dbReference type="Pfam" id="PF00149"/>
    </source>
</evidence>
<dbReference type="RefSeq" id="WP_115544949.1">
    <property type="nucleotide sequence ID" value="NZ_JAPEDW010000003.1"/>
</dbReference>
<name>A0ABY3MID1_AERVE</name>
<evidence type="ECO:0000313" key="7">
    <source>
        <dbReference type="Proteomes" id="UP000323129"/>
    </source>
</evidence>
<gene>
    <name evidence="6" type="ORF">CJF24_16455</name>
</gene>
<keyword evidence="7" id="KW-1185">Reference proteome</keyword>
<keyword evidence="1" id="KW-0479">Metal-binding</keyword>
<dbReference type="InterPro" id="IPR004843">
    <property type="entry name" value="Calcineurin-like_PHP"/>
</dbReference>
<evidence type="ECO:0000256" key="2">
    <source>
        <dbReference type="ARBA" id="ARBA00022801"/>
    </source>
</evidence>
<accession>A0ABY3MID1</accession>
<evidence type="ECO:0000256" key="4">
    <source>
        <dbReference type="ARBA" id="ARBA00025742"/>
    </source>
</evidence>
<comment type="caution">
    <text evidence="6">The sequence shown here is derived from an EMBL/GenBank/DDBJ whole genome shotgun (WGS) entry which is preliminary data.</text>
</comment>
<dbReference type="Gene3D" id="3.60.21.10">
    <property type="match status" value="1"/>
</dbReference>
<reference evidence="6 7" key="1">
    <citation type="submission" date="2017-08" db="EMBL/GenBank/DDBJ databases">
        <title>Aeromonas veronii bv sobria strain NS22 whole genome sequencing.</title>
        <authorList>
            <person name="Katharios P."/>
            <person name="Ha V.Q."/>
            <person name="Smyrli M."/>
        </authorList>
    </citation>
    <scope>NUCLEOTIDE SEQUENCE [LARGE SCALE GENOMIC DNA]</scope>
    <source>
        <strain evidence="6 7">NS22</strain>
    </source>
</reference>
<evidence type="ECO:0000256" key="1">
    <source>
        <dbReference type="ARBA" id="ARBA00022723"/>
    </source>
</evidence>
<dbReference type="PANTHER" id="PTHR42988:SF2">
    <property type="entry name" value="CYCLIC NUCLEOTIDE PHOSPHODIESTERASE CBUA0032-RELATED"/>
    <property type="match status" value="1"/>
</dbReference>
<dbReference type="InterPro" id="IPR029052">
    <property type="entry name" value="Metallo-depent_PP-like"/>
</dbReference>
<dbReference type="Pfam" id="PF00149">
    <property type="entry name" value="Metallophos"/>
    <property type="match status" value="1"/>
</dbReference>
<dbReference type="EMBL" id="NQMC01000054">
    <property type="protein sequence ID" value="TYD42264.1"/>
    <property type="molecule type" value="Genomic_DNA"/>
</dbReference>
<comment type="similarity">
    <text evidence="4">Belongs to the cyclic nucleotide phosphodiesterase class-III family.</text>
</comment>
<dbReference type="InterPro" id="IPR050884">
    <property type="entry name" value="CNP_phosphodiesterase-III"/>
</dbReference>
<protein>
    <recommendedName>
        <fullName evidence="5">Calcineurin-like phosphoesterase domain-containing protein</fullName>
    </recommendedName>
</protein>
<evidence type="ECO:0000313" key="6">
    <source>
        <dbReference type="EMBL" id="TYD42264.1"/>
    </source>
</evidence>
<evidence type="ECO:0000256" key="3">
    <source>
        <dbReference type="ARBA" id="ARBA00023004"/>
    </source>
</evidence>
<keyword evidence="2" id="KW-0378">Hydrolase</keyword>